<dbReference type="Gene3D" id="3.40.50.300">
    <property type="entry name" value="P-loop containing nucleotide triphosphate hydrolases"/>
    <property type="match status" value="1"/>
</dbReference>
<gene>
    <name evidence="2" type="ORF">ABII15_35160</name>
</gene>
<dbReference type="PANTHER" id="PTHR47691:SF3">
    <property type="entry name" value="HTH-TYPE TRANSCRIPTIONAL REGULATOR RV0890C-RELATED"/>
    <property type="match status" value="1"/>
</dbReference>
<dbReference type="InterPro" id="IPR027417">
    <property type="entry name" value="P-loop_NTPase"/>
</dbReference>
<proteinExistence type="predicted"/>
<dbReference type="GO" id="GO:0016887">
    <property type="term" value="F:ATP hydrolysis activity"/>
    <property type="evidence" value="ECO:0007669"/>
    <property type="project" value="InterPro"/>
</dbReference>
<name>A0AAU8J381_9ACTN</name>
<dbReference type="KEGG" id="stac:ABII15_35160"/>
<dbReference type="AlphaFoldDB" id="A0AAU8J381"/>
<feature type="domain" description="ORC1/DEAH AAA+ ATPase" evidence="1">
    <location>
        <begin position="28"/>
        <end position="114"/>
    </location>
</feature>
<accession>A0AAU8J381</accession>
<sequence>MNASTSDAGFVGRDALLTEAGALLAEGRHLTLSGLPGVGKSRFARTLAARPGARDGAHVIDLAPLRKAALLPYAIAAAVGLDVSDGRPVRDGVLSHLAGREVLLVLDNAEHLADACRILVPELLWRCPGVRVLVTSRVPLRTAAERLLVVGPLSEEAAMELFLDRARAAAPGRVGTPLHEVLARSLCRRLDLLPLALELAAAKLGSLSLGELEHALDVGDDLGPPDCDPDRHPAHHHSLSTVLGRSHELCTPAQRLLWARLSVFIGVFTAEDARVVCGDRLLPDVTRELGALAEGSLLHGRAGSFWLPVTVRTYGMRLLVALGESARQQARYRAWRGRGRS</sequence>
<reference evidence="2" key="1">
    <citation type="submission" date="2024-06" db="EMBL/GenBank/DDBJ databases">
        <title>Streptomyces sp. strain HUAS MG91 genome sequences.</title>
        <authorList>
            <person name="Mo P."/>
        </authorList>
    </citation>
    <scope>NUCLEOTIDE SEQUENCE</scope>
    <source>
        <strain evidence="2">HUAS MG91</strain>
    </source>
</reference>
<dbReference type="PRINTS" id="PR00364">
    <property type="entry name" value="DISEASERSIST"/>
</dbReference>
<protein>
    <submittedName>
        <fullName evidence="2">AAA family ATPase</fullName>
    </submittedName>
</protein>
<dbReference type="RefSeq" id="WP_353946325.1">
    <property type="nucleotide sequence ID" value="NZ_CP159534.1"/>
</dbReference>
<organism evidence="2">
    <name type="scientific">Streptomyces tabacisoli</name>
    <dbReference type="NCBI Taxonomy" id="3156398"/>
    <lineage>
        <taxon>Bacteria</taxon>
        <taxon>Bacillati</taxon>
        <taxon>Actinomycetota</taxon>
        <taxon>Actinomycetes</taxon>
        <taxon>Kitasatosporales</taxon>
        <taxon>Streptomycetaceae</taxon>
        <taxon>Streptomyces</taxon>
    </lineage>
</organism>
<dbReference type="EMBL" id="CP159534">
    <property type="protein sequence ID" value="XCJ74889.1"/>
    <property type="molecule type" value="Genomic_DNA"/>
</dbReference>
<dbReference type="Pfam" id="PF13401">
    <property type="entry name" value="AAA_22"/>
    <property type="match status" value="1"/>
</dbReference>
<evidence type="ECO:0000259" key="1">
    <source>
        <dbReference type="Pfam" id="PF13401"/>
    </source>
</evidence>
<dbReference type="InterPro" id="IPR049945">
    <property type="entry name" value="AAA_22"/>
</dbReference>
<dbReference type="PANTHER" id="PTHR47691">
    <property type="entry name" value="REGULATOR-RELATED"/>
    <property type="match status" value="1"/>
</dbReference>
<evidence type="ECO:0000313" key="2">
    <source>
        <dbReference type="EMBL" id="XCJ74889.1"/>
    </source>
</evidence>
<dbReference type="SUPFAM" id="SSF52540">
    <property type="entry name" value="P-loop containing nucleoside triphosphate hydrolases"/>
    <property type="match status" value="1"/>
</dbReference>